<keyword evidence="5 6" id="KW-0949">S-adenosyl-L-methionine</keyword>
<gene>
    <name evidence="7" type="ORF">GCM10010345_66910</name>
</gene>
<keyword evidence="8" id="KW-1185">Reference proteome</keyword>
<name>A0ABQ3D6U0_9ACTN</name>
<dbReference type="InterPro" id="IPR029063">
    <property type="entry name" value="SAM-dependent_MTases_sf"/>
</dbReference>
<dbReference type="PANTHER" id="PTHR43619">
    <property type="entry name" value="S-ADENOSYL-L-METHIONINE-DEPENDENT METHYLTRANSFERASE YKTD-RELATED"/>
    <property type="match status" value="1"/>
</dbReference>
<dbReference type="Pfam" id="PF04072">
    <property type="entry name" value="LCM"/>
    <property type="match status" value="1"/>
</dbReference>
<dbReference type="GO" id="GO:0032259">
    <property type="term" value="P:methylation"/>
    <property type="evidence" value="ECO:0007669"/>
    <property type="project" value="UniProtKB-KW"/>
</dbReference>
<evidence type="ECO:0000256" key="3">
    <source>
        <dbReference type="ARBA" id="ARBA00022603"/>
    </source>
</evidence>
<reference evidence="8" key="1">
    <citation type="journal article" date="2019" name="Int. J. Syst. Evol. Microbiol.">
        <title>The Global Catalogue of Microorganisms (GCM) 10K type strain sequencing project: providing services to taxonomists for standard genome sequencing and annotation.</title>
        <authorList>
            <consortium name="The Broad Institute Genomics Platform"/>
            <consortium name="The Broad Institute Genome Sequencing Center for Infectious Disease"/>
            <person name="Wu L."/>
            <person name="Ma J."/>
        </authorList>
    </citation>
    <scope>NUCLEOTIDE SEQUENCE [LARGE SCALE GENOMIC DNA]</scope>
    <source>
        <strain evidence="8">JCM 4733</strain>
    </source>
</reference>
<comment type="similarity">
    <text evidence="2 6">Belongs to the UPF0677 family.</text>
</comment>
<evidence type="ECO:0000256" key="6">
    <source>
        <dbReference type="RuleBase" id="RU362030"/>
    </source>
</evidence>
<sequence length="302" mass="32678">MNDGGRTSRFSAGVELTALLVAAARAIETRHPDGIVGDPYAEAFVKAAETPVPLPVSIEEVAEGDADPVWGRGGQYFALRTRVFDDFLLDAAHRQGIRQVVQLGAGLDTRALRLDWPAGTVVYEVDRCDLFAFKQDVLDAMGARPAVRHHHVVADLESDWTEPLRAAGFDPLRPTAWVIEGVIPYLSAPVERSLITTVSALSAPGSAIAYEILQGQETEEIRDSSLYADTEQKMGVHLSGLFSEDARPDSARALAGEGWEVSGESVYGFTERYGRGPRPGADDPISHARWVRGHRVHGPDGG</sequence>
<evidence type="ECO:0000256" key="2">
    <source>
        <dbReference type="ARBA" id="ARBA00008138"/>
    </source>
</evidence>
<accession>A0ABQ3D6U0</accession>
<evidence type="ECO:0000256" key="5">
    <source>
        <dbReference type="ARBA" id="ARBA00022691"/>
    </source>
</evidence>
<dbReference type="GO" id="GO:0008168">
    <property type="term" value="F:methyltransferase activity"/>
    <property type="evidence" value="ECO:0007669"/>
    <property type="project" value="UniProtKB-KW"/>
</dbReference>
<dbReference type="RefSeq" id="WP_189892208.1">
    <property type="nucleotide sequence ID" value="NZ_BMVN01000032.1"/>
</dbReference>
<dbReference type="Gene3D" id="3.40.50.150">
    <property type="entry name" value="Vaccinia Virus protein VP39"/>
    <property type="match status" value="1"/>
</dbReference>
<dbReference type="NCBIfam" id="TIGR00027">
    <property type="entry name" value="mthyl_TIGR00027"/>
    <property type="match status" value="1"/>
</dbReference>
<keyword evidence="3 6" id="KW-0489">Methyltransferase</keyword>
<dbReference type="PANTHER" id="PTHR43619:SF2">
    <property type="entry name" value="S-ADENOSYL-L-METHIONINE-DEPENDENT METHYLTRANSFERASES SUPERFAMILY PROTEIN"/>
    <property type="match status" value="1"/>
</dbReference>
<evidence type="ECO:0000256" key="4">
    <source>
        <dbReference type="ARBA" id="ARBA00022679"/>
    </source>
</evidence>
<dbReference type="InterPro" id="IPR011610">
    <property type="entry name" value="SAM_mthyl_Trfase_ML2640-like"/>
</dbReference>
<evidence type="ECO:0000313" key="8">
    <source>
        <dbReference type="Proteomes" id="UP000653644"/>
    </source>
</evidence>
<organism evidence="7 8">
    <name type="scientific">Streptomyces canarius</name>
    <dbReference type="NCBI Taxonomy" id="285453"/>
    <lineage>
        <taxon>Bacteria</taxon>
        <taxon>Bacillati</taxon>
        <taxon>Actinomycetota</taxon>
        <taxon>Actinomycetes</taxon>
        <taxon>Kitasatosporales</taxon>
        <taxon>Streptomycetaceae</taxon>
        <taxon>Streptomyces</taxon>
    </lineage>
</organism>
<protein>
    <recommendedName>
        <fullName evidence="6">S-adenosyl-L-methionine-dependent methyltransferase</fullName>
        <ecNumber evidence="6">2.1.1.-</ecNumber>
    </recommendedName>
</protein>
<comment type="function">
    <text evidence="1 6">Exhibits S-adenosyl-L-methionine-dependent methyltransferase activity.</text>
</comment>
<dbReference type="EC" id="2.1.1.-" evidence="6"/>
<comment type="caution">
    <text evidence="7">The sequence shown here is derived from an EMBL/GenBank/DDBJ whole genome shotgun (WGS) entry which is preliminary data.</text>
</comment>
<evidence type="ECO:0000313" key="7">
    <source>
        <dbReference type="EMBL" id="GHA52831.1"/>
    </source>
</evidence>
<keyword evidence="4" id="KW-0808">Transferase</keyword>
<dbReference type="Proteomes" id="UP000653644">
    <property type="component" value="Unassembled WGS sequence"/>
</dbReference>
<proteinExistence type="inferred from homology"/>
<dbReference type="SUPFAM" id="SSF53335">
    <property type="entry name" value="S-adenosyl-L-methionine-dependent methyltransferases"/>
    <property type="match status" value="1"/>
</dbReference>
<dbReference type="EMBL" id="BMVN01000032">
    <property type="protein sequence ID" value="GHA52831.1"/>
    <property type="molecule type" value="Genomic_DNA"/>
</dbReference>
<dbReference type="InterPro" id="IPR007213">
    <property type="entry name" value="Ppm1/Ppm2/Tcmp"/>
</dbReference>
<evidence type="ECO:0000256" key="1">
    <source>
        <dbReference type="ARBA" id="ARBA00003907"/>
    </source>
</evidence>